<gene>
    <name evidence="1" type="ORF">K8W16_02845</name>
</gene>
<proteinExistence type="predicted"/>
<sequence length="80" mass="8877">FFLTIFSQKARFLVMEPGLASGNTFFEHFSMLVKRARRSASSINKSCSSSCYTLLAPKIQKTPAPASAFLALSHQKTEVF</sequence>
<dbReference type="RefSeq" id="WP_304120974.1">
    <property type="nucleotide sequence ID" value="NZ_DYZA01000054.1"/>
</dbReference>
<accession>A0A921AUG2</accession>
<name>A0A921AUG2_9BACT</name>
<evidence type="ECO:0000313" key="1">
    <source>
        <dbReference type="EMBL" id="HJD96570.1"/>
    </source>
</evidence>
<dbReference type="EMBL" id="DYZA01000054">
    <property type="protein sequence ID" value="HJD96570.1"/>
    <property type="molecule type" value="Genomic_DNA"/>
</dbReference>
<dbReference type="AlphaFoldDB" id="A0A921AUG2"/>
<feature type="non-terminal residue" evidence="1">
    <location>
        <position position="1"/>
    </location>
</feature>
<comment type="caution">
    <text evidence="1">The sequence shown here is derived from an EMBL/GenBank/DDBJ whole genome shotgun (WGS) entry which is preliminary data.</text>
</comment>
<protein>
    <submittedName>
        <fullName evidence="1">Uncharacterized protein</fullName>
    </submittedName>
</protein>
<dbReference type="Proteomes" id="UP000698963">
    <property type="component" value="Unassembled WGS sequence"/>
</dbReference>
<reference evidence="1" key="1">
    <citation type="journal article" date="2021" name="PeerJ">
        <title>Extensive microbial diversity within the chicken gut microbiome revealed by metagenomics and culture.</title>
        <authorList>
            <person name="Gilroy R."/>
            <person name="Ravi A."/>
            <person name="Getino M."/>
            <person name="Pursley I."/>
            <person name="Horton D.L."/>
            <person name="Alikhan N.F."/>
            <person name="Baker D."/>
            <person name="Gharbi K."/>
            <person name="Hall N."/>
            <person name="Watson M."/>
            <person name="Adriaenssens E.M."/>
            <person name="Foster-Nyarko E."/>
            <person name="Jarju S."/>
            <person name="Secka A."/>
            <person name="Antonio M."/>
            <person name="Oren A."/>
            <person name="Chaudhuri R.R."/>
            <person name="La Ragione R."/>
            <person name="Hildebrand F."/>
            <person name="Pallen M.J."/>
        </authorList>
    </citation>
    <scope>NUCLEOTIDE SEQUENCE</scope>
    <source>
        <strain evidence="1">ChiGjej2B2-19336</strain>
    </source>
</reference>
<evidence type="ECO:0000313" key="2">
    <source>
        <dbReference type="Proteomes" id="UP000698963"/>
    </source>
</evidence>
<reference evidence="1" key="2">
    <citation type="submission" date="2021-09" db="EMBL/GenBank/DDBJ databases">
        <authorList>
            <person name="Gilroy R."/>
        </authorList>
    </citation>
    <scope>NUCLEOTIDE SEQUENCE</scope>
    <source>
        <strain evidence="1">ChiGjej2B2-19336</strain>
    </source>
</reference>
<organism evidence="1 2">
    <name type="scientific">Mailhella massiliensis</name>
    <dbReference type="NCBI Taxonomy" id="1903261"/>
    <lineage>
        <taxon>Bacteria</taxon>
        <taxon>Pseudomonadati</taxon>
        <taxon>Thermodesulfobacteriota</taxon>
        <taxon>Desulfovibrionia</taxon>
        <taxon>Desulfovibrionales</taxon>
        <taxon>Desulfovibrionaceae</taxon>
        <taxon>Mailhella</taxon>
    </lineage>
</organism>